<keyword evidence="3" id="KW-1185">Reference proteome</keyword>
<dbReference type="RefSeq" id="WP_379685839.1">
    <property type="nucleotide sequence ID" value="NZ_JBHLYW010000007.1"/>
</dbReference>
<proteinExistence type="predicted"/>
<evidence type="ECO:0008006" key="4">
    <source>
        <dbReference type="Google" id="ProtNLM"/>
    </source>
</evidence>
<feature type="signal peptide" evidence="1">
    <location>
        <begin position="1"/>
        <end position="31"/>
    </location>
</feature>
<keyword evidence="1" id="KW-0732">Signal</keyword>
<gene>
    <name evidence="2" type="ORF">ACFFLS_07105</name>
</gene>
<name>A0ABV6BMX9_9FLAO</name>
<feature type="chain" id="PRO_5045218808" description="Ig-like domain-containing protein" evidence="1">
    <location>
        <begin position="32"/>
        <end position="699"/>
    </location>
</feature>
<evidence type="ECO:0000313" key="3">
    <source>
        <dbReference type="Proteomes" id="UP001589734"/>
    </source>
</evidence>
<organism evidence="2 3">
    <name type="scientific">Flavobacterium procerum</name>
    <dbReference type="NCBI Taxonomy" id="1455569"/>
    <lineage>
        <taxon>Bacteria</taxon>
        <taxon>Pseudomonadati</taxon>
        <taxon>Bacteroidota</taxon>
        <taxon>Flavobacteriia</taxon>
        <taxon>Flavobacteriales</taxon>
        <taxon>Flavobacteriaceae</taxon>
        <taxon>Flavobacterium</taxon>
    </lineage>
</organism>
<protein>
    <recommendedName>
        <fullName evidence="4">Ig-like domain-containing protein</fullName>
    </recommendedName>
</protein>
<dbReference type="Proteomes" id="UP001589734">
    <property type="component" value="Unassembled WGS sequence"/>
</dbReference>
<sequence length="699" mass="75103">MIQNFNKTGKTGFCFALLLVMLFWFPAKIQAQEAQATQYDPLWYYTHEAESSTFVPLTGGTAVSAVNADNAGKGSLPIGFNFTIGTANYSTFYASSNGYITLGGSISTTYSTASATALAAVNSGRALLAPLWADLNGATTGSFSYKTTGTAPNRVLTAEWKNWKWDYTATAAVISFQVKLYEGTNTIEYVYNQEANAVVKSAGYEAAIGLYFNYNRIYKQLWLTDSGSNPGKSEALVLPIIDRPASGQLYRFKLNSAGTFYYGRTVINPNGGVLTNGSDGLKIILTGAGNMQVYRKNVGQVYYAGDILPTGTSDPYLTPGTIHGLVLSVGSTTFAGGELYPNTLDQRLNIISNTKQSDIQNGNTYTNVIKLLAVKNGMNYILEVTYTYIYPDSKFRIDYKVTIPDSNTENVRLAHAYDPSMPDRCPGFVAGTAPYFTVGATISSQYEAFHYLDGVPWSGYYSARTLPLSSDLGSTTPNPWMAFNNTIDPTNNIDNGIGISMNFGSTPGTFTSSNMLVYACPAGDTAPILTGTTAKICTGATFNLNNFVTSTPPAETILQWKNASGVIVPDPTNVTATGKYTVSYYAADYGCASSTASITISNDATCCFKTGVTAGTTEPIKTIISSLDRVAVPRNMSDPRAGSLILESSTKGFVLTRIASPETAITTPVEGMLVYDTVAKVLKMYNGTVWRVLVQSCPD</sequence>
<dbReference type="EMBL" id="JBHLYW010000007">
    <property type="protein sequence ID" value="MFC0076801.1"/>
    <property type="molecule type" value="Genomic_DNA"/>
</dbReference>
<evidence type="ECO:0000313" key="2">
    <source>
        <dbReference type="EMBL" id="MFC0076801.1"/>
    </source>
</evidence>
<evidence type="ECO:0000256" key="1">
    <source>
        <dbReference type="SAM" id="SignalP"/>
    </source>
</evidence>
<comment type="caution">
    <text evidence="2">The sequence shown here is derived from an EMBL/GenBank/DDBJ whole genome shotgun (WGS) entry which is preliminary data.</text>
</comment>
<reference evidence="2 3" key="1">
    <citation type="submission" date="2024-09" db="EMBL/GenBank/DDBJ databases">
        <authorList>
            <person name="Sun Q."/>
            <person name="Mori K."/>
        </authorList>
    </citation>
    <scope>NUCLEOTIDE SEQUENCE [LARGE SCALE GENOMIC DNA]</scope>
    <source>
        <strain evidence="2 3">CGMCC 1.12926</strain>
    </source>
</reference>
<accession>A0ABV6BMX9</accession>